<name>A0ABS5JRC3_9BACT</name>
<accession>A0ABS5JRC3</accession>
<dbReference type="Proteomes" id="UP000708576">
    <property type="component" value="Unassembled WGS sequence"/>
</dbReference>
<reference evidence="1 2" key="1">
    <citation type="journal article" date="2015" name="Int. J. Syst. Evol. Microbiol.">
        <title>Carboxylicivirga linearis sp. nov., isolated from a sea cucumber culture pond.</title>
        <authorList>
            <person name="Wang F.Q."/>
            <person name="Zhou Y.X."/>
            <person name="Lin X.Z."/>
            <person name="Chen G.J."/>
            <person name="Du Z.J."/>
        </authorList>
    </citation>
    <scope>NUCLEOTIDE SEQUENCE [LARGE SCALE GENOMIC DNA]</scope>
    <source>
        <strain evidence="1 2">FB218</strain>
    </source>
</reference>
<proteinExistence type="predicted"/>
<dbReference type="InterPro" id="IPR007709">
    <property type="entry name" value="N-FG_amidohydro"/>
</dbReference>
<dbReference type="SUPFAM" id="SSF53187">
    <property type="entry name" value="Zn-dependent exopeptidases"/>
    <property type="match status" value="1"/>
</dbReference>
<gene>
    <name evidence="1" type="ORF">KEM10_04070</name>
</gene>
<organism evidence="1 2">
    <name type="scientific">Carboxylicivirga linearis</name>
    <dbReference type="NCBI Taxonomy" id="1628157"/>
    <lineage>
        <taxon>Bacteria</taxon>
        <taxon>Pseudomonadati</taxon>
        <taxon>Bacteroidota</taxon>
        <taxon>Bacteroidia</taxon>
        <taxon>Marinilabiliales</taxon>
        <taxon>Marinilabiliaceae</taxon>
        <taxon>Carboxylicivirga</taxon>
    </lineage>
</organism>
<dbReference type="Gene3D" id="3.40.630.40">
    <property type="entry name" value="Zn-dependent exopeptidases"/>
    <property type="match status" value="1"/>
</dbReference>
<evidence type="ECO:0000313" key="1">
    <source>
        <dbReference type="EMBL" id="MBS2097443.1"/>
    </source>
</evidence>
<dbReference type="EMBL" id="JAGUCO010000002">
    <property type="protein sequence ID" value="MBS2097443.1"/>
    <property type="molecule type" value="Genomic_DNA"/>
</dbReference>
<evidence type="ECO:0000313" key="2">
    <source>
        <dbReference type="Proteomes" id="UP000708576"/>
    </source>
</evidence>
<sequence length="229" mass="27280">MKVVLSCEHAVNTVPEKYKFLFQGAEKILQTHRGYDLGALELFKMLQNSDIAFSQFATVSRLLIDINRSPYRRTLFSEFTKPLNQSAKDEILEEYYYGFRRLFEEKIYQFWKQNHTVLHLSIHSFAPELNGEIRQTDFGILYHPGRQQEKQFAKIWKQELVKLLPEFCVRFNYPYRGKPDGHVRYFRDREEEKYLGLEFEMNQKYAENSQVHKKIAKAFGSSVEIINKT</sequence>
<dbReference type="RefSeq" id="WP_212213847.1">
    <property type="nucleotide sequence ID" value="NZ_JAGUCO010000002.1"/>
</dbReference>
<comment type="caution">
    <text evidence="1">The sequence shown here is derived from an EMBL/GenBank/DDBJ whole genome shotgun (WGS) entry which is preliminary data.</text>
</comment>
<keyword evidence="2" id="KW-1185">Reference proteome</keyword>
<dbReference type="Pfam" id="PF05013">
    <property type="entry name" value="FGase"/>
    <property type="match status" value="1"/>
</dbReference>
<protein>
    <submittedName>
        <fullName evidence="1">N-formylglutamate amidohydrolase</fullName>
    </submittedName>
</protein>